<evidence type="ECO:0000313" key="1">
    <source>
        <dbReference type="EMBL" id="CAG7818661.1"/>
    </source>
</evidence>
<proteinExistence type="predicted"/>
<comment type="caution">
    <text evidence="1">The sequence shown here is derived from an EMBL/GenBank/DDBJ whole genome shotgun (WGS) entry which is preliminary data.</text>
</comment>
<keyword evidence="2" id="KW-1185">Reference proteome</keyword>
<dbReference type="AlphaFoldDB" id="A0A8J2KRW9"/>
<dbReference type="EMBL" id="CAJVCH010427019">
    <property type="protein sequence ID" value="CAG7818661.1"/>
    <property type="molecule type" value="Genomic_DNA"/>
</dbReference>
<reference evidence="1" key="1">
    <citation type="submission" date="2021-06" db="EMBL/GenBank/DDBJ databases">
        <authorList>
            <person name="Hodson N. C."/>
            <person name="Mongue J. A."/>
            <person name="Jaron S. K."/>
        </authorList>
    </citation>
    <scope>NUCLEOTIDE SEQUENCE</scope>
</reference>
<dbReference type="Proteomes" id="UP000708208">
    <property type="component" value="Unassembled WGS sequence"/>
</dbReference>
<organism evidence="1 2">
    <name type="scientific">Allacma fusca</name>
    <dbReference type="NCBI Taxonomy" id="39272"/>
    <lineage>
        <taxon>Eukaryota</taxon>
        <taxon>Metazoa</taxon>
        <taxon>Ecdysozoa</taxon>
        <taxon>Arthropoda</taxon>
        <taxon>Hexapoda</taxon>
        <taxon>Collembola</taxon>
        <taxon>Symphypleona</taxon>
        <taxon>Sminthuridae</taxon>
        <taxon>Allacma</taxon>
    </lineage>
</organism>
<protein>
    <submittedName>
        <fullName evidence="1">Uncharacterized protein</fullName>
    </submittedName>
</protein>
<sequence>MFSKSSDDQGEEQPDEFCQQLVDRDPVLACLLFQRQIQALLNVINSRQRPFGPITCHYSPTEFTERRGLVHVYVVLWIDGAPKDDPDMGDVELEAYLSFLDDHASTEWKQDQVHNCGSECTASMPEDTRGGDPDRVCSKGFPMFPMEQSVILKPFVDCEIASANT</sequence>
<name>A0A8J2KRW9_9HEXA</name>
<accession>A0A8J2KRW9</accession>
<gene>
    <name evidence="1" type="ORF">AFUS01_LOCUS29148</name>
</gene>
<evidence type="ECO:0000313" key="2">
    <source>
        <dbReference type="Proteomes" id="UP000708208"/>
    </source>
</evidence>